<dbReference type="AlphaFoldDB" id="A0A8J4M4A5"/>
<reference evidence="1" key="1">
    <citation type="submission" date="2021-04" db="EMBL/GenBank/DDBJ databases">
        <title>Draft genome sequence of Xylanibacillus composti strain K13.</title>
        <authorList>
            <person name="Uke A."/>
            <person name="Chhe C."/>
            <person name="Baramee S."/>
            <person name="Kosugi A."/>
        </authorList>
    </citation>
    <scope>NUCLEOTIDE SEQUENCE</scope>
    <source>
        <strain evidence="1">K13</strain>
    </source>
</reference>
<dbReference type="RefSeq" id="WP_213413716.1">
    <property type="nucleotide sequence ID" value="NZ_BOVK01000062.1"/>
</dbReference>
<name>A0A8J4M4A5_9BACL</name>
<accession>A0A8J4M4A5</accession>
<organism evidence="1 2">
    <name type="scientific">Xylanibacillus composti</name>
    <dbReference type="NCBI Taxonomy" id="1572762"/>
    <lineage>
        <taxon>Bacteria</taxon>
        <taxon>Bacillati</taxon>
        <taxon>Bacillota</taxon>
        <taxon>Bacilli</taxon>
        <taxon>Bacillales</taxon>
        <taxon>Paenibacillaceae</taxon>
        <taxon>Xylanibacillus</taxon>
    </lineage>
</organism>
<sequence>MNAALDLQVLEDWLLTRFPTATCIKHRLPEEQVSHRFFLSFAKEERGSETAATVQVQRQYEIGYWHQDPEEVLAVMEDMAAAWYESRRIGSGIASHALRLISFTYAPMPGTASGLYGCLGTLTVERRYQLEQEPVVKMAKVETAFQ</sequence>
<comment type="caution">
    <text evidence="1">The sequence shown here is derived from an EMBL/GenBank/DDBJ whole genome shotgun (WGS) entry which is preliminary data.</text>
</comment>
<keyword evidence="2" id="KW-1185">Reference proteome</keyword>
<evidence type="ECO:0000313" key="2">
    <source>
        <dbReference type="Proteomes" id="UP000677918"/>
    </source>
</evidence>
<proteinExistence type="predicted"/>
<dbReference type="EMBL" id="BOVK01000062">
    <property type="protein sequence ID" value="GIQ70910.1"/>
    <property type="molecule type" value="Genomic_DNA"/>
</dbReference>
<dbReference type="Proteomes" id="UP000677918">
    <property type="component" value="Unassembled WGS sequence"/>
</dbReference>
<evidence type="ECO:0000313" key="1">
    <source>
        <dbReference type="EMBL" id="GIQ70910.1"/>
    </source>
</evidence>
<protein>
    <submittedName>
        <fullName evidence="1">Uncharacterized protein</fullName>
    </submittedName>
</protein>
<gene>
    <name evidence="1" type="ORF">XYCOK13_37340</name>
</gene>